<protein>
    <recommendedName>
        <fullName evidence="3">Arrestin C-terminal-like domain-containing protein</fullName>
    </recommendedName>
</protein>
<dbReference type="InterPro" id="IPR014752">
    <property type="entry name" value="Arrestin-like_C"/>
</dbReference>
<dbReference type="InterPro" id="IPR011021">
    <property type="entry name" value="Arrestin-like_N"/>
</dbReference>
<dbReference type="OMA" id="CWHEHYG"/>
<feature type="compositionally biased region" description="Polar residues" evidence="2">
    <location>
        <begin position="312"/>
        <end position="326"/>
    </location>
</feature>
<proteinExistence type="inferred from homology"/>
<evidence type="ECO:0000256" key="1">
    <source>
        <dbReference type="ARBA" id="ARBA00005298"/>
    </source>
</evidence>
<evidence type="ECO:0000259" key="3">
    <source>
        <dbReference type="SMART" id="SM01017"/>
    </source>
</evidence>
<dbReference type="SUPFAM" id="SSF81296">
    <property type="entry name" value="E set domains"/>
    <property type="match status" value="2"/>
</dbReference>
<dbReference type="GO" id="GO:0005886">
    <property type="term" value="C:plasma membrane"/>
    <property type="evidence" value="ECO:0007669"/>
    <property type="project" value="TreeGrafter"/>
</dbReference>
<reference evidence="4" key="1">
    <citation type="submission" date="2025-08" db="UniProtKB">
        <authorList>
            <consortium name="Ensembl"/>
        </authorList>
    </citation>
    <scope>IDENTIFICATION</scope>
</reference>
<dbReference type="InterPro" id="IPR050357">
    <property type="entry name" value="Arrestin_domain-protein"/>
</dbReference>
<evidence type="ECO:0000256" key="2">
    <source>
        <dbReference type="SAM" id="MobiDB-lite"/>
    </source>
</evidence>
<evidence type="ECO:0000313" key="5">
    <source>
        <dbReference type="Proteomes" id="UP000261620"/>
    </source>
</evidence>
<organism evidence="4 5">
    <name type="scientific">Mola mola</name>
    <name type="common">Ocean sunfish</name>
    <name type="synonym">Tetraodon mola</name>
    <dbReference type="NCBI Taxonomy" id="94237"/>
    <lineage>
        <taxon>Eukaryota</taxon>
        <taxon>Metazoa</taxon>
        <taxon>Chordata</taxon>
        <taxon>Craniata</taxon>
        <taxon>Vertebrata</taxon>
        <taxon>Euteleostomi</taxon>
        <taxon>Actinopterygii</taxon>
        <taxon>Neopterygii</taxon>
        <taxon>Teleostei</taxon>
        <taxon>Neoteleostei</taxon>
        <taxon>Acanthomorphata</taxon>
        <taxon>Eupercaria</taxon>
        <taxon>Tetraodontiformes</taxon>
        <taxon>Molidae</taxon>
        <taxon>Mola</taxon>
    </lineage>
</organism>
<comment type="similarity">
    <text evidence="1">Belongs to the arrestin family.</text>
</comment>
<dbReference type="PANTHER" id="PTHR11188:SF135">
    <property type="entry name" value="ARRESTIN DOMAIN CONTAINING 3-LIKE-RELATED"/>
    <property type="match status" value="1"/>
</dbReference>
<dbReference type="InterPro" id="IPR014756">
    <property type="entry name" value="Ig_E-set"/>
</dbReference>
<keyword evidence="5" id="KW-1185">Reference proteome</keyword>
<accession>A0A3Q3XDW0</accession>
<reference evidence="4" key="2">
    <citation type="submission" date="2025-09" db="UniProtKB">
        <authorList>
            <consortium name="Ensembl"/>
        </authorList>
    </citation>
    <scope>IDENTIFICATION</scope>
</reference>
<dbReference type="Pfam" id="PF00339">
    <property type="entry name" value="Arrestin_N"/>
    <property type="match status" value="1"/>
</dbReference>
<dbReference type="InterPro" id="IPR011022">
    <property type="entry name" value="Arrestin_C-like"/>
</dbReference>
<dbReference type="AlphaFoldDB" id="A0A3Q3XDW0"/>
<dbReference type="Pfam" id="PF02752">
    <property type="entry name" value="Arrestin_C"/>
    <property type="match status" value="1"/>
</dbReference>
<dbReference type="Gene3D" id="2.60.40.640">
    <property type="match status" value="2"/>
</dbReference>
<dbReference type="Ensembl" id="ENSMMOT00000024446.1">
    <property type="protein sequence ID" value="ENSMMOP00000024044.1"/>
    <property type="gene ID" value="ENSMMOG00000018300.1"/>
</dbReference>
<sequence>MTIKTFSIEYDAINSKNTFTNGDVINGRIIVEASKTTVISSLVFKAQGRAWVSWSEHYGPHHDQTYWQKEKYYDVKHHMLRETRRDGTGVIGKGRHVFPFSFTIPDRKIPSSFKSFMGEIFHKLKAELKRSMKLTKKAKVRFMFVSKPDMDILGLMEPQYGCKTKSVLFGSGNVSMDVHTTRMAYKQGNNLVDVINRSSRSVKPKFVLYEKKSFFAQGRRRVYNNDILKENTDECSGKKTVTKVIRLPGDLPPSILNCSIIKLEYRLKIYLDVKCASDPEVILPIVVLPTSEVPAMKQPPASDGIGHEAFGSPSQTQWSMTPQHQAAFQPMDPPPPYGAHAMYPPAFDSEKNQTAL</sequence>
<dbReference type="Proteomes" id="UP000261620">
    <property type="component" value="Unplaced"/>
</dbReference>
<name>A0A3Q3XDW0_MOLML</name>
<dbReference type="SMART" id="SM01017">
    <property type="entry name" value="Arrestin_C"/>
    <property type="match status" value="1"/>
</dbReference>
<dbReference type="GO" id="GO:0005737">
    <property type="term" value="C:cytoplasm"/>
    <property type="evidence" value="ECO:0007669"/>
    <property type="project" value="TreeGrafter"/>
</dbReference>
<dbReference type="PANTHER" id="PTHR11188">
    <property type="entry name" value="ARRESTIN DOMAIN CONTAINING PROTEIN"/>
    <property type="match status" value="1"/>
</dbReference>
<feature type="region of interest" description="Disordered" evidence="2">
    <location>
        <begin position="297"/>
        <end position="356"/>
    </location>
</feature>
<evidence type="ECO:0000313" key="4">
    <source>
        <dbReference type="Ensembl" id="ENSMMOP00000024044.1"/>
    </source>
</evidence>
<dbReference type="GO" id="GO:0007399">
    <property type="term" value="P:nervous system development"/>
    <property type="evidence" value="ECO:0007669"/>
    <property type="project" value="UniProtKB-ARBA"/>
</dbReference>
<feature type="domain" description="Arrestin C-terminal-like" evidence="3">
    <location>
        <begin position="170"/>
        <end position="293"/>
    </location>
</feature>
<dbReference type="GO" id="GO:0015031">
    <property type="term" value="P:protein transport"/>
    <property type="evidence" value="ECO:0007669"/>
    <property type="project" value="TreeGrafter"/>
</dbReference>
<dbReference type="STRING" id="94237.ENSMMOP00000024044"/>